<dbReference type="Pfam" id="PF01177">
    <property type="entry name" value="Asp_Glu_race"/>
    <property type="match status" value="1"/>
</dbReference>
<dbReference type="Gene3D" id="3.40.50.1860">
    <property type="match status" value="2"/>
</dbReference>
<evidence type="ECO:0000313" key="9">
    <source>
        <dbReference type="Proteomes" id="UP000316473"/>
    </source>
</evidence>
<dbReference type="InterPro" id="IPR001920">
    <property type="entry name" value="Asp/Glu_race"/>
</dbReference>
<dbReference type="GO" id="GO:0071555">
    <property type="term" value="P:cell wall organization"/>
    <property type="evidence" value="ECO:0007669"/>
    <property type="project" value="UniProtKB-KW"/>
</dbReference>
<dbReference type="GO" id="GO:0008881">
    <property type="term" value="F:glutamate racemase activity"/>
    <property type="evidence" value="ECO:0007669"/>
    <property type="project" value="UniProtKB-UniRule"/>
</dbReference>
<dbReference type="UniPathway" id="UPA00219"/>
<keyword evidence="6 7" id="KW-0961">Cell wall biogenesis/degradation</keyword>
<dbReference type="PANTHER" id="PTHR21198">
    <property type="entry name" value="GLUTAMATE RACEMASE"/>
    <property type="match status" value="1"/>
</dbReference>
<feature type="binding site" evidence="7">
    <location>
        <begin position="48"/>
        <end position="49"/>
    </location>
    <ligand>
        <name>substrate</name>
    </ligand>
</feature>
<feature type="active site" description="Proton donor/acceptor" evidence="7">
    <location>
        <position position="189"/>
    </location>
</feature>
<evidence type="ECO:0000256" key="3">
    <source>
        <dbReference type="ARBA" id="ARBA00022960"/>
    </source>
</evidence>
<dbReference type="KEGG" id="nst:Nstercoris_02185"/>
<feature type="binding site" evidence="7">
    <location>
        <begin position="16"/>
        <end position="17"/>
    </location>
    <ligand>
        <name>substrate</name>
    </ligand>
</feature>
<dbReference type="PANTHER" id="PTHR21198:SF2">
    <property type="entry name" value="GLUTAMATE RACEMASE"/>
    <property type="match status" value="1"/>
</dbReference>
<dbReference type="HAMAP" id="MF_00258">
    <property type="entry name" value="Glu_racemase"/>
    <property type="match status" value="1"/>
</dbReference>
<dbReference type="PROSITE" id="PS00923">
    <property type="entry name" value="ASP_GLU_RACEMASE_1"/>
    <property type="match status" value="1"/>
</dbReference>
<dbReference type="InterPro" id="IPR018187">
    <property type="entry name" value="Asp/Glu_racemase_AS_1"/>
</dbReference>
<dbReference type="GO" id="GO:0009252">
    <property type="term" value="P:peptidoglycan biosynthetic process"/>
    <property type="evidence" value="ECO:0007669"/>
    <property type="project" value="UniProtKB-UniRule"/>
</dbReference>
<evidence type="ECO:0000256" key="2">
    <source>
        <dbReference type="ARBA" id="ARBA00013090"/>
    </source>
</evidence>
<feature type="binding site" evidence="7">
    <location>
        <begin position="190"/>
        <end position="191"/>
    </location>
    <ligand>
        <name>substrate</name>
    </ligand>
</feature>
<comment type="function">
    <text evidence="7">Provides the (R)-glutamate required for cell wall biosynthesis.</text>
</comment>
<keyword evidence="9" id="KW-1185">Reference proteome</keyword>
<comment type="pathway">
    <text evidence="7">Cell wall biogenesis; peptidoglycan biosynthesis.</text>
</comment>
<dbReference type="EMBL" id="AP019755">
    <property type="protein sequence ID" value="BBL35908.1"/>
    <property type="molecule type" value="Genomic_DNA"/>
</dbReference>
<evidence type="ECO:0000256" key="5">
    <source>
        <dbReference type="ARBA" id="ARBA00023235"/>
    </source>
</evidence>
<evidence type="ECO:0000313" key="8">
    <source>
        <dbReference type="EMBL" id="BBL35908.1"/>
    </source>
</evidence>
<dbReference type="AlphaFoldDB" id="A0A4Y1YQ07"/>
<dbReference type="PROSITE" id="PS00924">
    <property type="entry name" value="ASP_GLU_RACEMASE_2"/>
    <property type="match status" value="1"/>
</dbReference>
<dbReference type="GO" id="GO:0008360">
    <property type="term" value="P:regulation of cell shape"/>
    <property type="evidence" value="ECO:0007669"/>
    <property type="project" value="UniProtKB-KW"/>
</dbReference>
<dbReference type="NCBIfam" id="TIGR00067">
    <property type="entry name" value="glut_race"/>
    <property type="match status" value="1"/>
</dbReference>
<name>A0A4Y1YQ07_9PROT</name>
<evidence type="ECO:0000256" key="6">
    <source>
        <dbReference type="ARBA" id="ARBA00023316"/>
    </source>
</evidence>
<dbReference type="Proteomes" id="UP000316473">
    <property type="component" value="Chromosome"/>
</dbReference>
<dbReference type="FunFam" id="3.40.50.1860:FF:000001">
    <property type="entry name" value="Glutamate racemase"/>
    <property type="match status" value="1"/>
</dbReference>
<feature type="active site" description="Proton donor/acceptor" evidence="7">
    <location>
        <position position="79"/>
    </location>
</feature>
<keyword evidence="4 7" id="KW-0573">Peptidoglycan synthesis</keyword>
<organism evidence="8 9">
    <name type="scientific">Nitrosomonas stercoris</name>
    <dbReference type="NCBI Taxonomy" id="1444684"/>
    <lineage>
        <taxon>Bacteria</taxon>
        <taxon>Pseudomonadati</taxon>
        <taxon>Pseudomonadota</taxon>
        <taxon>Betaproteobacteria</taxon>
        <taxon>Nitrosomonadales</taxon>
        <taxon>Nitrosomonadaceae</taxon>
        <taxon>Nitrosomonas</taxon>
    </lineage>
</organism>
<dbReference type="InterPro" id="IPR015942">
    <property type="entry name" value="Asp/Glu/hydantoin_racemase"/>
</dbReference>
<evidence type="ECO:0000256" key="4">
    <source>
        <dbReference type="ARBA" id="ARBA00022984"/>
    </source>
</evidence>
<sequence>MDSNLTLSSHPIGIFDSGIGGLSVARKIRELLPNEDIIYVADSLHAPYGEKSDNYIFQRMDAVTKFLLTHEIKALVVACNTATTTAISKLRTRYLLPIIGIEPGIKPASLSTHTGIIGVLATSRTLQTNSFTALTKRFANNIKIEIQPCPGLVTKIEALDFDSTQTINLLEQYISPLLAKGADTIVLGCTHYNHLSELIAKIAGENVAIIKTDTAVAKEVVRRLSAIKLLTSRDHSGTEKFWTSGPLAIYQQQIERLWGKQSQYYHWSG</sequence>
<evidence type="ECO:0000256" key="1">
    <source>
        <dbReference type="ARBA" id="ARBA00001602"/>
    </source>
</evidence>
<dbReference type="SUPFAM" id="SSF53681">
    <property type="entry name" value="Aspartate/glutamate racemase"/>
    <property type="match status" value="2"/>
</dbReference>
<dbReference type="InterPro" id="IPR033134">
    <property type="entry name" value="Asp/Glu_racemase_AS_2"/>
</dbReference>
<dbReference type="InterPro" id="IPR004391">
    <property type="entry name" value="Glu_race"/>
</dbReference>
<reference evidence="8 9" key="1">
    <citation type="submission" date="2019-06" db="EMBL/GenBank/DDBJ databases">
        <title>Nitrosomonas stercoris KYUHI-S whole genome shotgun sequence.</title>
        <authorList>
            <person name="Nakagawa T."/>
            <person name="Tsuchiya Y."/>
            <person name="Takahashi R."/>
        </authorList>
    </citation>
    <scope>NUCLEOTIDE SEQUENCE [LARGE SCALE GENOMIC DNA]</scope>
    <source>
        <strain evidence="8 9">KYUHI-S</strain>
    </source>
</reference>
<keyword evidence="5 7" id="KW-0413">Isomerase</keyword>
<dbReference type="EC" id="5.1.1.3" evidence="2 7"/>
<feature type="binding site" evidence="7">
    <location>
        <begin position="80"/>
        <end position="81"/>
    </location>
    <ligand>
        <name>substrate</name>
    </ligand>
</feature>
<keyword evidence="3 7" id="KW-0133">Cell shape</keyword>
<protein>
    <recommendedName>
        <fullName evidence="2 7">Glutamate racemase</fullName>
        <ecNumber evidence="2 7">5.1.1.3</ecNumber>
    </recommendedName>
</protein>
<evidence type="ECO:0000256" key="7">
    <source>
        <dbReference type="HAMAP-Rule" id="MF_00258"/>
    </source>
</evidence>
<gene>
    <name evidence="7" type="primary">murI</name>
    <name evidence="8" type="ORF">Nstercoris_02185</name>
</gene>
<proteinExistence type="inferred from homology"/>
<comment type="catalytic activity">
    <reaction evidence="1 7">
        <text>L-glutamate = D-glutamate</text>
        <dbReference type="Rhea" id="RHEA:12813"/>
        <dbReference type="ChEBI" id="CHEBI:29985"/>
        <dbReference type="ChEBI" id="CHEBI:29986"/>
        <dbReference type="EC" id="5.1.1.3"/>
    </reaction>
</comment>
<comment type="similarity">
    <text evidence="7">Belongs to the aspartate/glutamate racemases family.</text>
</comment>
<accession>A0A4Y1YQ07</accession>